<sequence length="169" mass="19402">MRDNNEQATTLDAIDFDTYAVPASWNDPSERSFAHVPRITVDHGAQPSYPHHSGRQPDSADAMERDRLAETSRRLPSAEAARRLRLARVLFETRRDQSKRLACFRKEVVEEKIETEIMPMIAWMIGDYLPGDEIPEAVERFVGELWTAISRCKARKPSAHKTVIKKTRK</sequence>
<dbReference type="EMBL" id="LNCU01000029">
    <property type="protein sequence ID" value="KWV59656.1"/>
    <property type="molecule type" value="Genomic_DNA"/>
</dbReference>
<name>A0A109K2V9_9BRAD</name>
<evidence type="ECO:0000313" key="3">
    <source>
        <dbReference type="Proteomes" id="UP000057737"/>
    </source>
</evidence>
<proteinExistence type="predicted"/>
<feature type="region of interest" description="Disordered" evidence="1">
    <location>
        <begin position="37"/>
        <end position="75"/>
    </location>
</feature>
<dbReference type="Proteomes" id="UP000057737">
    <property type="component" value="Unassembled WGS sequence"/>
</dbReference>
<evidence type="ECO:0000313" key="2">
    <source>
        <dbReference type="EMBL" id="KWV59656.1"/>
    </source>
</evidence>
<reference evidence="2 3" key="1">
    <citation type="submission" date="2015-11" db="EMBL/GenBank/DDBJ databases">
        <title>Draft Genome Sequence of the Strain BR 10303 (Bradyrhizobium sp.) isolated from nodules of Centrolobium paraense.</title>
        <authorList>
            <person name="Zelli J.E."/>
            <person name="Simoes-Araujo J.L."/>
            <person name="Barauna A.C."/>
            <person name="Silva K."/>
        </authorList>
    </citation>
    <scope>NUCLEOTIDE SEQUENCE [LARGE SCALE GENOMIC DNA]</scope>
    <source>
        <strain evidence="2 3">BR 10303</strain>
    </source>
</reference>
<accession>A0A109K2V9</accession>
<gene>
    <name evidence="2" type="ORF">AS156_30900</name>
</gene>
<protein>
    <submittedName>
        <fullName evidence="2">Uncharacterized protein</fullName>
    </submittedName>
</protein>
<keyword evidence="3" id="KW-1185">Reference proteome</keyword>
<evidence type="ECO:0000256" key="1">
    <source>
        <dbReference type="SAM" id="MobiDB-lite"/>
    </source>
</evidence>
<dbReference type="RefSeq" id="WP_066501548.1">
    <property type="nucleotide sequence ID" value="NZ_LNCU01000029.1"/>
</dbReference>
<organism evidence="2 3">
    <name type="scientific">Bradyrhizobium macuxiense</name>
    <dbReference type="NCBI Taxonomy" id="1755647"/>
    <lineage>
        <taxon>Bacteria</taxon>
        <taxon>Pseudomonadati</taxon>
        <taxon>Pseudomonadota</taxon>
        <taxon>Alphaproteobacteria</taxon>
        <taxon>Hyphomicrobiales</taxon>
        <taxon>Nitrobacteraceae</taxon>
        <taxon>Bradyrhizobium</taxon>
    </lineage>
</organism>
<feature type="compositionally biased region" description="Basic and acidic residues" evidence="1">
    <location>
        <begin position="62"/>
        <end position="73"/>
    </location>
</feature>
<dbReference type="AlphaFoldDB" id="A0A109K2V9"/>
<comment type="caution">
    <text evidence="2">The sequence shown here is derived from an EMBL/GenBank/DDBJ whole genome shotgun (WGS) entry which is preliminary data.</text>
</comment>